<evidence type="ECO:0000256" key="2">
    <source>
        <dbReference type="ARBA" id="ARBA00010447"/>
    </source>
</evidence>
<proteinExistence type="inferred from homology"/>
<dbReference type="InterPro" id="IPR015422">
    <property type="entry name" value="PyrdxlP-dep_Trfase_small"/>
</dbReference>
<keyword evidence="8" id="KW-0032">Aminotransferase</keyword>
<organism evidence="8 9">
    <name type="scientific">Actinacidiphila reveromycinica</name>
    <dbReference type="NCBI Taxonomy" id="659352"/>
    <lineage>
        <taxon>Bacteria</taxon>
        <taxon>Bacillati</taxon>
        <taxon>Actinomycetota</taxon>
        <taxon>Actinomycetes</taxon>
        <taxon>Kitasatosporales</taxon>
        <taxon>Streptomycetaceae</taxon>
        <taxon>Actinacidiphila</taxon>
    </lineage>
</organism>
<dbReference type="AlphaFoldDB" id="A0A7U3UYR2"/>
<dbReference type="Pfam" id="PF00266">
    <property type="entry name" value="Aminotran_5"/>
    <property type="match status" value="2"/>
</dbReference>
<dbReference type="Gene3D" id="3.40.640.10">
    <property type="entry name" value="Type I PLP-dependent aspartate aminotransferase-like (Major domain)"/>
    <property type="match status" value="1"/>
</dbReference>
<dbReference type="GO" id="GO:0031071">
    <property type="term" value="F:cysteine desulfurase activity"/>
    <property type="evidence" value="ECO:0007669"/>
    <property type="project" value="UniProtKB-EC"/>
</dbReference>
<evidence type="ECO:0000313" key="9">
    <source>
        <dbReference type="Proteomes" id="UP000595703"/>
    </source>
</evidence>
<evidence type="ECO:0000256" key="3">
    <source>
        <dbReference type="ARBA" id="ARBA00022898"/>
    </source>
</evidence>
<reference evidence="8 9" key="3">
    <citation type="journal article" date="2011" name="Nat. Chem. Biol.">
        <title>Reveromycin A biosynthesis uses RevG and RevJ for stereospecific spiroacetal formation.</title>
        <authorList>
            <person name="Takahashi S."/>
            <person name="Toyoda A."/>
            <person name="Sekiyama Y."/>
            <person name="Takagi H."/>
            <person name="Nogawa T."/>
            <person name="Uramoto M."/>
            <person name="Suzuki R."/>
            <person name="Koshino H."/>
            <person name="Kumano T."/>
            <person name="Panthee S."/>
            <person name="Dairi T."/>
            <person name="Ishikawa J."/>
            <person name="Ikeda H."/>
            <person name="Sakaki Y."/>
            <person name="Osada H."/>
        </authorList>
    </citation>
    <scope>NUCLEOTIDE SEQUENCE [LARGE SCALE GENOMIC DNA]</scope>
    <source>
        <strain evidence="8 9">SN-593</strain>
    </source>
</reference>
<dbReference type="SUPFAM" id="SSF53383">
    <property type="entry name" value="PLP-dependent transferases"/>
    <property type="match status" value="1"/>
</dbReference>
<dbReference type="InterPro" id="IPR015421">
    <property type="entry name" value="PyrdxlP-dep_Trfase_major"/>
</dbReference>
<dbReference type="PROSITE" id="PS00595">
    <property type="entry name" value="AA_TRANSFER_CLASS_5"/>
    <property type="match status" value="1"/>
</dbReference>
<keyword evidence="9" id="KW-1185">Reference proteome</keyword>
<dbReference type="InterPro" id="IPR020578">
    <property type="entry name" value="Aminotrans_V_PyrdxlP_BS"/>
</dbReference>
<evidence type="ECO:0000256" key="1">
    <source>
        <dbReference type="ARBA" id="ARBA00001933"/>
    </source>
</evidence>
<dbReference type="KEGG" id="arev:RVR_8450"/>
<dbReference type="InterPro" id="IPR000192">
    <property type="entry name" value="Aminotrans_V_dom"/>
</dbReference>
<protein>
    <submittedName>
        <fullName evidence="8">Putative aminotransferase</fullName>
    </submittedName>
</protein>
<comment type="similarity">
    <text evidence="2">Belongs to the class-V pyridoxal-phosphate-dependent aminotransferase family. Csd subfamily.</text>
</comment>
<dbReference type="GO" id="GO:0008483">
    <property type="term" value="F:transaminase activity"/>
    <property type="evidence" value="ECO:0007669"/>
    <property type="project" value="UniProtKB-KW"/>
</dbReference>
<feature type="region of interest" description="Disordered" evidence="6">
    <location>
        <begin position="1"/>
        <end position="30"/>
    </location>
</feature>
<dbReference type="RefSeq" id="WP_202237108.1">
    <property type="nucleotide sequence ID" value="NZ_AP018365.1"/>
</dbReference>
<reference evidence="8 9" key="4">
    <citation type="journal article" date="2020" name="Sci. Rep.">
        <title>beta-carboline chemical signals induce reveromycin production through a LuxR family regulator in Streptomyces sp. SN-593.</title>
        <authorList>
            <person name="Panthee S."/>
            <person name="Kito N."/>
            <person name="Hayashi T."/>
            <person name="Shimizu T."/>
            <person name="Ishikawa J."/>
            <person name="Hamamoto H."/>
            <person name="Osada H."/>
            <person name="Takahashi S."/>
        </authorList>
    </citation>
    <scope>NUCLEOTIDE SEQUENCE [LARGE SCALE GENOMIC DNA]</scope>
    <source>
        <strain evidence="8 9">SN-593</strain>
    </source>
</reference>
<evidence type="ECO:0000313" key="8">
    <source>
        <dbReference type="EMBL" id="BBB01175.1"/>
    </source>
</evidence>
<gene>
    <name evidence="8" type="ORF">RVR_8450</name>
</gene>
<dbReference type="PANTHER" id="PTHR43586">
    <property type="entry name" value="CYSTEINE DESULFURASE"/>
    <property type="match status" value="1"/>
</dbReference>
<dbReference type="Gene3D" id="3.90.1150.10">
    <property type="entry name" value="Aspartate Aminotransferase, domain 1"/>
    <property type="match status" value="2"/>
</dbReference>
<feature type="domain" description="Aminotransferase class V" evidence="7">
    <location>
        <begin position="291"/>
        <end position="416"/>
    </location>
</feature>
<evidence type="ECO:0000256" key="4">
    <source>
        <dbReference type="ARBA" id="ARBA00050776"/>
    </source>
</evidence>
<keyword evidence="8" id="KW-0808">Transferase</keyword>
<comment type="cofactor">
    <cofactor evidence="1 5">
        <name>pyridoxal 5'-phosphate</name>
        <dbReference type="ChEBI" id="CHEBI:597326"/>
    </cofactor>
</comment>
<sequence length="424" mass="45901">MTTPEPGHGRPDPAESPESPEFPEPPEHPDDVLRALEPWHRELRAQFPILRAAPGLAYLDSAATSQKPQAVLDAVQTYLTTANANAGRGSYPWANRTTALVEKARQQVGEALGDPCPDTSQVLLTSGATEALRTVARDWLADQLADGDEVVVPFADHQANITPWQEVRDLLARRGIHVRLRPMPYQSGSGDYDHAALAEAVTPRTRFVATTHVHHVYGNDMNVHRIRAAVGPDVPICLDASQSVGHQPIRLDTLDVDFAVFSGHKALALPGTGALWARQARGPALRPAGWAGTPNTVGAVSLSAALDWLRAADTARVHRWTRALTARLTDALSRLGSYQVLGCRTSLAAESTVQRRQSLVSFRHRAIPSGDLGFVLFDSGLMVRSDQHCQGGSGERTGSVRVSTHAYTSVDEIDRLVEALRALD</sequence>
<dbReference type="InterPro" id="IPR015424">
    <property type="entry name" value="PyrdxlP-dep_Trfase"/>
</dbReference>
<name>A0A7U3UYR2_9ACTN</name>
<evidence type="ECO:0000256" key="6">
    <source>
        <dbReference type="SAM" id="MobiDB-lite"/>
    </source>
</evidence>
<dbReference type="PANTHER" id="PTHR43586:SF8">
    <property type="entry name" value="CYSTEINE DESULFURASE 1, CHLOROPLASTIC"/>
    <property type="match status" value="1"/>
</dbReference>
<accession>A0A7U3UYR2</accession>
<reference evidence="8 9" key="1">
    <citation type="journal article" date="2010" name="J. Bacteriol.">
        <title>Biochemical characterization of a novel indole prenyltransferase from Streptomyces sp. SN-593.</title>
        <authorList>
            <person name="Takahashi S."/>
            <person name="Takagi H."/>
            <person name="Toyoda A."/>
            <person name="Uramoto M."/>
            <person name="Nogawa T."/>
            <person name="Ueki M."/>
            <person name="Sakaki Y."/>
            <person name="Osada H."/>
        </authorList>
    </citation>
    <scope>NUCLEOTIDE SEQUENCE [LARGE SCALE GENOMIC DNA]</scope>
    <source>
        <strain evidence="8 9">SN-593</strain>
    </source>
</reference>
<keyword evidence="3" id="KW-0663">Pyridoxal phosphate</keyword>
<reference evidence="8 9" key="2">
    <citation type="journal article" date="2011" name="J. Antibiot.">
        <title>Furaquinocins I and J: novel polyketide isoprenoid hybrid compounds from Streptomyces reveromyceticus SN-593.</title>
        <authorList>
            <person name="Panthee S."/>
            <person name="Takahashi S."/>
            <person name="Takagi H."/>
            <person name="Nogawa T."/>
            <person name="Oowada E."/>
            <person name="Uramoto M."/>
            <person name="Osada H."/>
        </authorList>
    </citation>
    <scope>NUCLEOTIDE SEQUENCE [LARGE SCALE GENOMIC DNA]</scope>
    <source>
        <strain evidence="8 9">SN-593</strain>
    </source>
</reference>
<feature type="domain" description="Aminotransferase class V" evidence="7">
    <location>
        <begin position="58"/>
        <end position="287"/>
    </location>
</feature>
<evidence type="ECO:0000256" key="5">
    <source>
        <dbReference type="RuleBase" id="RU004504"/>
    </source>
</evidence>
<dbReference type="Proteomes" id="UP000595703">
    <property type="component" value="Chromosome"/>
</dbReference>
<dbReference type="EMBL" id="AP018365">
    <property type="protein sequence ID" value="BBB01175.1"/>
    <property type="molecule type" value="Genomic_DNA"/>
</dbReference>
<evidence type="ECO:0000259" key="7">
    <source>
        <dbReference type="Pfam" id="PF00266"/>
    </source>
</evidence>
<comment type="catalytic activity">
    <reaction evidence="4">
        <text>(sulfur carrier)-H + L-cysteine = (sulfur carrier)-SH + L-alanine</text>
        <dbReference type="Rhea" id="RHEA:43892"/>
        <dbReference type="Rhea" id="RHEA-COMP:14737"/>
        <dbReference type="Rhea" id="RHEA-COMP:14739"/>
        <dbReference type="ChEBI" id="CHEBI:29917"/>
        <dbReference type="ChEBI" id="CHEBI:35235"/>
        <dbReference type="ChEBI" id="CHEBI:57972"/>
        <dbReference type="ChEBI" id="CHEBI:64428"/>
        <dbReference type="EC" id="2.8.1.7"/>
    </reaction>
</comment>